<dbReference type="GeneID" id="18915778"/>
<dbReference type="AlphaFoldDB" id="K5WBN1"/>
<feature type="region of interest" description="Disordered" evidence="1">
    <location>
        <begin position="1"/>
        <end position="35"/>
    </location>
</feature>
<feature type="compositionally biased region" description="Polar residues" evidence="1">
    <location>
        <begin position="303"/>
        <end position="321"/>
    </location>
</feature>
<reference evidence="2 3" key="1">
    <citation type="journal article" date="2012" name="BMC Genomics">
        <title>Comparative genomics of the white-rot fungi, Phanerochaete carnosa and P. chrysosporium, to elucidate the genetic basis of the distinct wood types they colonize.</title>
        <authorList>
            <person name="Suzuki H."/>
            <person name="MacDonald J."/>
            <person name="Syed K."/>
            <person name="Salamov A."/>
            <person name="Hori C."/>
            <person name="Aerts A."/>
            <person name="Henrissat B."/>
            <person name="Wiebenga A."/>
            <person name="vanKuyk P.A."/>
            <person name="Barry K."/>
            <person name="Lindquist E."/>
            <person name="LaButti K."/>
            <person name="Lapidus A."/>
            <person name="Lucas S."/>
            <person name="Coutinho P."/>
            <person name="Gong Y."/>
            <person name="Samejima M."/>
            <person name="Mahadevan R."/>
            <person name="Abou-Zaid M."/>
            <person name="de Vries R.P."/>
            <person name="Igarashi K."/>
            <person name="Yadav J.S."/>
            <person name="Grigoriev I.V."/>
            <person name="Master E.R."/>
        </authorList>
    </citation>
    <scope>NUCLEOTIDE SEQUENCE [LARGE SCALE GENOMIC DNA]</scope>
    <source>
        <strain evidence="2 3">HHB-10118-sp</strain>
    </source>
</reference>
<evidence type="ECO:0000313" key="2">
    <source>
        <dbReference type="EMBL" id="EKM56374.1"/>
    </source>
</evidence>
<dbReference type="KEGG" id="pco:PHACADRAFT_253455"/>
<feature type="region of interest" description="Disordered" evidence="1">
    <location>
        <begin position="283"/>
        <end position="402"/>
    </location>
</feature>
<gene>
    <name evidence="2" type="ORF">PHACADRAFT_253455</name>
</gene>
<dbReference type="EMBL" id="JH930471">
    <property type="protein sequence ID" value="EKM56374.1"/>
    <property type="molecule type" value="Genomic_DNA"/>
</dbReference>
<feature type="compositionally biased region" description="Low complexity" evidence="1">
    <location>
        <begin position="323"/>
        <end position="334"/>
    </location>
</feature>
<dbReference type="HOGENOM" id="CLU_685322_0_0_1"/>
<evidence type="ECO:0000313" key="3">
    <source>
        <dbReference type="Proteomes" id="UP000008370"/>
    </source>
</evidence>
<feature type="compositionally biased region" description="Polar residues" evidence="1">
    <location>
        <begin position="340"/>
        <end position="354"/>
    </location>
</feature>
<sequence length="402" mass="42815">MSVQSINNACPSAQLDPAFPTKRRSYIPNRPPPPPPIRIVDIDCGTNIFIAPPTPEEPSKGSPTMEEKTEELLTLLANAALTTTSLAAPSGPSRLSCISNLVVPTTVTPHSCDFIVPTPTVIRPLPRFVPADISELSDPEAGSPASADFFVADSDELDLGALELEWMPDSDDDESLPSTPRSTDSRSLYSQASMSRVAALNELSLDAIPLEPATPAGSFLFIGNDDDEFLGMAIPDSPSVRPHDDMFFPVQSEKVLRSRWSSSTLAESFADHRSSGWRGRFIFGASKKPQSPTKTGFILKSPTMPSFNISKPTFATPTKKGTPSAPSPAVSASPTKRSGAPNTPRSSPAKSSRGSPVRTLARRDSNASLCSSDSGESVCSASSSTSNGLRRKPIPIEIFMRA</sequence>
<keyword evidence="3" id="KW-1185">Reference proteome</keyword>
<proteinExistence type="predicted"/>
<feature type="region of interest" description="Disordered" evidence="1">
    <location>
        <begin position="167"/>
        <end position="188"/>
    </location>
</feature>
<name>K5WBN1_PHACS</name>
<feature type="compositionally biased region" description="Polar residues" evidence="1">
    <location>
        <begin position="366"/>
        <end position="388"/>
    </location>
</feature>
<organism evidence="2 3">
    <name type="scientific">Phanerochaete carnosa (strain HHB-10118-sp)</name>
    <name type="common">White-rot fungus</name>
    <name type="synonym">Peniophora carnosa</name>
    <dbReference type="NCBI Taxonomy" id="650164"/>
    <lineage>
        <taxon>Eukaryota</taxon>
        <taxon>Fungi</taxon>
        <taxon>Dikarya</taxon>
        <taxon>Basidiomycota</taxon>
        <taxon>Agaricomycotina</taxon>
        <taxon>Agaricomycetes</taxon>
        <taxon>Polyporales</taxon>
        <taxon>Phanerochaetaceae</taxon>
        <taxon>Phanerochaete</taxon>
    </lineage>
</organism>
<feature type="compositionally biased region" description="Polar residues" evidence="1">
    <location>
        <begin position="1"/>
        <end position="11"/>
    </location>
</feature>
<evidence type="ECO:0000256" key="1">
    <source>
        <dbReference type="SAM" id="MobiDB-lite"/>
    </source>
</evidence>
<dbReference type="RefSeq" id="XP_007394224.1">
    <property type="nucleotide sequence ID" value="XM_007394162.1"/>
</dbReference>
<protein>
    <submittedName>
        <fullName evidence="2">Uncharacterized protein</fullName>
    </submittedName>
</protein>
<dbReference type="InParanoid" id="K5WBN1"/>
<accession>K5WBN1</accession>
<dbReference type="OrthoDB" id="2692698at2759"/>
<dbReference type="Proteomes" id="UP000008370">
    <property type="component" value="Unassembled WGS sequence"/>
</dbReference>
<feature type="compositionally biased region" description="Polar residues" evidence="1">
    <location>
        <begin position="176"/>
        <end position="188"/>
    </location>
</feature>